<dbReference type="AlphaFoldDB" id="A0AB39Q7Y6"/>
<accession>A0AB39Q7Y6</accession>
<gene>
    <name evidence="1" type="ORF">AB5J49_38620</name>
</gene>
<dbReference type="EMBL" id="CP163439">
    <property type="protein sequence ID" value="XDQ38799.1"/>
    <property type="molecule type" value="Genomic_DNA"/>
</dbReference>
<dbReference type="RefSeq" id="WP_369173511.1">
    <property type="nucleotide sequence ID" value="NZ_CP163439.1"/>
</dbReference>
<organism evidence="1">
    <name type="scientific">Streptomyces sp. R28</name>
    <dbReference type="NCBI Taxonomy" id="3238628"/>
    <lineage>
        <taxon>Bacteria</taxon>
        <taxon>Bacillati</taxon>
        <taxon>Actinomycetota</taxon>
        <taxon>Actinomycetes</taxon>
        <taxon>Kitasatosporales</taxon>
        <taxon>Streptomycetaceae</taxon>
        <taxon>Streptomyces</taxon>
    </lineage>
</organism>
<reference evidence="1" key="1">
    <citation type="submission" date="2024-07" db="EMBL/GenBank/DDBJ databases">
        <authorList>
            <person name="Yu S.T."/>
        </authorList>
    </citation>
    <scope>NUCLEOTIDE SEQUENCE</scope>
    <source>
        <strain evidence="1">R28</strain>
    </source>
</reference>
<protein>
    <recommendedName>
        <fullName evidence="2">TniQ protein</fullName>
    </recommendedName>
</protein>
<sequence length="222" mass="25367">MNSELPPRFAPLPVRLRPCLGESANSYIRRLARANHLKPSFLHCYLCGPPQWFGKPLLENLATAAGHPPEVLERALADANALGGTNRSRRRLPRKDPFSWRRGLAHRIAQEALKGAQIRTLAKRYNLRCWDVRFALEIPRLTTTETGPLTDPITGELADLIESMVSRKLNGRQIWTELMDHHDYLVTYDSIRHYIRYARSRTARARERAVRTPTGQSPVDTQ</sequence>
<evidence type="ECO:0008006" key="2">
    <source>
        <dbReference type="Google" id="ProtNLM"/>
    </source>
</evidence>
<evidence type="ECO:0000313" key="1">
    <source>
        <dbReference type="EMBL" id="XDQ38799.1"/>
    </source>
</evidence>
<name>A0AB39Q7Y6_9ACTN</name>
<proteinExistence type="predicted"/>